<dbReference type="AlphaFoldDB" id="A0A8H7C4T0"/>
<feature type="compositionally biased region" description="Polar residues" evidence="1">
    <location>
        <begin position="14"/>
        <end position="24"/>
    </location>
</feature>
<sequence length="85" mass="9319">MQQSQWGSGGRAPRTSSSHHSPTFKTGLKPFDPFHRKVISTNGVVGHISCVDVALQPYRYDVAMGTIITLYSAIDTPTHLYCPSL</sequence>
<accession>A0A8H7C4T0</accession>
<evidence type="ECO:0000313" key="3">
    <source>
        <dbReference type="Proteomes" id="UP000629468"/>
    </source>
</evidence>
<organism evidence="2 3">
    <name type="scientific">Agaricus bisporus var. burnettii</name>
    <dbReference type="NCBI Taxonomy" id="192524"/>
    <lineage>
        <taxon>Eukaryota</taxon>
        <taxon>Fungi</taxon>
        <taxon>Dikarya</taxon>
        <taxon>Basidiomycota</taxon>
        <taxon>Agaricomycotina</taxon>
        <taxon>Agaricomycetes</taxon>
        <taxon>Agaricomycetidae</taxon>
        <taxon>Agaricales</taxon>
        <taxon>Agaricineae</taxon>
        <taxon>Agaricaceae</taxon>
        <taxon>Agaricus</taxon>
    </lineage>
</organism>
<protein>
    <submittedName>
        <fullName evidence="2">Uncharacterized protein</fullName>
    </submittedName>
</protein>
<dbReference type="Proteomes" id="UP000629468">
    <property type="component" value="Unassembled WGS sequence"/>
</dbReference>
<reference evidence="2 3" key="1">
    <citation type="journal article" name="Sci. Rep.">
        <title>Telomere-to-telomere assembled and centromere annotated genomes of the two main subspecies of the button mushroom Agaricus bisporus reveal especially polymorphic chromosome ends.</title>
        <authorList>
            <person name="Sonnenberg A.S.M."/>
            <person name="Sedaghat-Telgerd N."/>
            <person name="Lavrijssen B."/>
            <person name="Ohm R.A."/>
            <person name="Hendrickx P.M."/>
            <person name="Scholtmeijer K."/>
            <person name="Baars J.J.P."/>
            <person name="van Peer A."/>
        </authorList>
    </citation>
    <scope>NUCLEOTIDE SEQUENCE [LARGE SCALE GENOMIC DNA]</scope>
    <source>
        <strain evidence="2 3">H119_p4</strain>
    </source>
</reference>
<feature type="region of interest" description="Disordered" evidence="1">
    <location>
        <begin position="1"/>
        <end position="29"/>
    </location>
</feature>
<name>A0A8H7C4T0_AGABI</name>
<comment type="caution">
    <text evidence="2">The sequence shown here is derived from an EMBL/GenBank/DDBJ whole genome shotgun (WGS) entry which is preliminary data.</text>
</comment>
<evidence type="ECO:0000256" key="1">
    <source>
        <dbReference type="SAM" id="MobiDB-lite"/>
    </source>
</evidence>
<gene>
    <name evidence="2" type="ORF">Agabi119p4_9267</name>
</gene>
<proteinExistence type="predicted"/>
<dbReference type="EMBL" id="JABXXO010000012">
    <property type="protein sequence ID" value="KAF7762674.1"/>
    <property type="molecule type" value="Genomic_DNA"/>
</dbReference>
<evidence type="ECO:0000313" key="2">
    <source>
        <dbReference type="EMBL" id="KAF7762674.1"/>
    </source>
</evidence>